<keyword evidence="2" id="KW-1185">Reference proteome</keyword>
<gene>
    <name evidence="1" type="ORF">QN277_022424</name>
</gene>
<dbReference type="EMBL" id="JAWXYG010000006">
    <property type="protein sequence ID" value="KAK4269238.1"/>
    <property type="molecule type" value="Genomic_DNA"/>
</dbReference>
<evidence type="ECO:0000313" key="1">
    <source>
        <dbReference type="EMBL" id="KAK4269238.1"/>
    </source>
</evidence>
<evidence type="ECO:0000313" key="2">
    <source>
        <dbReference type="Proteomes" id="UP001293593"/>
    </source>
</evidence>
<proteinExistence type="predicted"/>
<organism evidence="1 2">
    <name type="scientific">Acacia crassicarpa</name>
    <name type="common">northern wattle</name>
    <dbReference type="NCBI Taxonomy" id="499986"/>
    <lineage>
        <taxon>Eukaryota</taxon>
        <taxon>Viridiplantae</taxon>
        <taxon>Streptophyta</taxon>
        <taxon>Embryophyta</taxon>
        <taxon>Tracheophyta</taxon>
        <taxon>Spermatophyta</taxon>
        <taxon>Magnoliopsida</taxon>
        <taxon>eudicotyledons</taxon>
        <taxon>Gunneridae</taxon>
        <taxon>Pentapetalae</taxon>
        <taxon>rosids</taxon>
        <taxon>fabids</taxon>
        <taxon>Fabales</taxon>
        <taxon>Fabaceae</taxon>
        <taxon>Caesalpinioideae</taxon>
        <taxon>mimosoid clade</taxon>
        <taxon>Acacieae</taxon>
        <taxon>Acacia</taxon>
    </lineage>
</organism>
<name>A0AAE1JGS8_9FABA</name>
<sequence length="75" mass="8554">MKNQNLQIFQKLPGLNQERSVSIAFGVEGQAIKRQKLDCGLLRKVHKLLLSSLILLLLEEAASEFVYMCLLDIWP</sequence>
<dbReference type="Proteomes" id="UP001293593">
    <property type="component" value="Unassembled WGS sequence"/>
</dbReference>
<dbReference type="AlphaFoldDB" id="A0AAE1JGS8"/>
<reference evidence="1" key="1">
    <citation type="submission" date="2023-10" db="EMBL/GenBank/DDBJ databases">
        <title>Chromosome-level genome of the transformable northern wattle, Acacia crassicarpa.</title>
        <authorList>
            <person name="Massaro I."/>
            <person name="Sinha N.R."/>
            <person name="Poethig S."/>
            <person name="Leichty A.R."/>
        </authorList>
    </citation>
    <scope>NUCLEOTIDE SEQUENCE</scope>
    <source>
        <strain evidence="1">Acra3RX</strain>
        <tissue evidence="1">Leaf</tissue>
    </source>
</reference>
<comment type="caution">
    <text evidence="1">The sequence shown here is derived from an EMBL/GenBank/DDBJ whole genome shotgun (WGS) entry which is preliminary data.</text>
</comment>
<protein>
    <submittedName>
        <fullName evidence="1">Uncharacterized protein</fullName>
    </submittedName>
</protein>
<accession>A0AAE1JGS8</accession>